<dbReference type="RefSeq" id="WP_258541658.1">
    <property type="nucleotide sequence ID" value="NZ_OU015584.1"/>
</dbReference>
<keyword evidence="4 5" id="KW-0413">Isomerase</keyword>
<evidence type="ECO:0000256" key="4">
    <source>
        <dbReference type="ARBA" id="ARBA00023235"/>
    </source>
</evidence>
<accession>A0A916NBF5</accession>
<evidence type="ECO:0000256" key="1">
    <source>
        <dbReference type="ARBA" id="ARBA00000971"/>
    </source>
</evidence>
<dbReference type="Proteomes" id="UP000683507">
    <property type="component" value="Chromosome"/>
</dbReference>
<proteinExistence type="inferred from homology"/>
<dbReference type="PANTHER" id="PTHR43811:SF19">
    <property type="entry name" value="39 KDA FK506-BINDING NUCLEAR PROTEIN"/>
    <property type="match status" value="1"/>
</dbReference>
<dbReference type="Gene3D" id="3.10.50.40">
    <property type="match status" value="2"/>
</dbReference>
<dbReference type="AlphaFoldDB" id="A0A916NBF5"/>
<feature type="domain" description="PPIase FKBP-type" evidence="7">
    <location>
        <begin position="48"/>
        <end position="141"/>
    </location>
</feature>
<evidence type="ECO:0000313" key="9">
    <source>
        <dbReference type="Proteomes" id="UP000683507"/>
    </source>
</evidence>
<dbReference type="PROSITE" id="PS50059">
    <property type="entry name" value="FKBP_PPIASE"/>
    <property type="match status" value="2"/>
</dbReference>
<evidence type="ECO:0000256" key="2">
    <source>
        <dbReference type="ARBA" id="ARBA00006577"/>
    </source>
</evidence>
<name>A0A916NBF5_9FLAO</name>
<dbReference type="EMBL" id="OU015584">
    <property type="protein sequence ID" value="CAG5080839.1"/>
    <property type="molecule type" value="Genomic_DNA"/>
</dbReference>
<dbReference type="Pfam" id="PF00254">
    <property type="entry name" value="FKBP_C"/>
    <property type="match status" value="1"/>
</dbReference>
<evidence type="ECO:0000313" key="8">
    <source>
        <dbReference type="EMBL" id="CAG5080839.1"/>
    </source>
</evidence>
<evidence type="ECO:0000256" key="5">
    <source>
        <dbReference type="PROSITE-ProRule" id="PRU00277"/>
    </source>
</evidence>
<comment type="catalytic activity">
    <reaction evidence="1 5 6">
        <text>[protein]-peptidylproline (omega=180) = [protein]-peptidylproline (omega=0)</text>
        <dbReference type="Rhea" id="RHEA:16237"/>
        <dbReference type="Rhea" id="RHEA-COMP:10747"/>
        <dbReference type="Rhea" id="RHEA-COMP:10748"/>
        <dbReference type="ChEBI" id="CHEBI:83833"/>
        <dbReference type="ChEBI" id="CHEBI:83834"/>
        <dbReference type="EC" id="5.2.1.8"/>
    </reaction>
</comment>
<dbReference type="KEGG" id="ptan:CRYO30217_01458"/>
<dbReference type="PANTHER" id="PTHR43811">
    <property type="entry name" value="FKBP-TYPE PEPTIDYL-PROLYL CIS-TRANS ISOMERASE FKPA"/>
    <property type="match status" value="1"/>
</dbReference>
<evidence type="ECO:0000256" key="6">
    <source>
        <dbReference type="RuleBase" id="RU003915"/>
    </source>
</evidence>
<feature type="domain" description="PPIase FKBP-type" evidence="7">
    <location>
        <begin position="201"/>
        <end position="290"/>
    </location>
</feature>
<gene>
    <name evidence="8" type="ORF">CRYO30217_01458</name>
</gene>
<reference evidence="8" key="1">
    <citation type="submission" date="2021-04" db="EMBL/GenBank/DDBJ databases">
        <authorList>
            <person name="Rodrigo-Torres L."/>
            <person name="Arahal R. D."/>
            <person name="Lucena T."/>
        </authorList>
    </citation>
    <scope>NUCLEOTIDE SEQUENCE</scope>
    <source>
        <strain evidence="8">AS29M-1</strain>
    </source>
</reference>
<dbReference type="InterPro" id="IPR001179">
    <property type="entry name" value="PPIase_FKBP_dom"/>
</dbReference>
<dbReference type="GO" id="GO:0003755">
    <property type="term" value="F:peptidyl-prolyl cis-trans isomerase activity"/>
    <property type="evidence" value="ECO:0007669"/>
    <property type="project" value="UniProtKB-UniRule"/>
</dbReference>
<keyword evidence="9" id="KW-1185">Reference proteome</keyword>
<dbReference type="InterPro" id="IPR046357">
    <property type="entry name" value="PPIase_dom_sf"/>
</dbReference>
<organism evidence="8 9">
    <name type="scientific">Parvicella tangerina</name>
    <dbReference type="NCBI Taxonomy" id="2829795"/>
    <lineage>
        <taxon>Bacteria</taxon>
        <taxon>Pseudomonadati</taxon>
        <taxon>Bacteroidota</taxon>
        <taxon>Flavobacteriia</taxon>
        <taxon>Flavobacteriales</taxon>
        <taxon>Parvicellaceae</taxon>
        <taxon>Parvicella</taxon>
    </lineage>
</organism>
<evidence type="ECO:0000256" key="3">
    <source>
        <dbReference type="ARBA" id="ARBA00023110"/>
    </source>
</evidence>
<sequence length="290" mass="33035">MYRILIVLGVVLGLHACDNQTPDYYYTKGGLKYEYHDIVEDGETPAVGDYLTVYIKYKTSDGRVIYDSEKSTYNGKQIIHLGKPSIDGGIEEGFAQLMEGDSVTFYIEAQKLYKHYLLDKVPSEIDPEEEVLITLRLLKIETPKEYELRISKEEEQCDLNEFMLIDSIIKAWELHGDVIEEIGGIYMVKEKPQSLDTIKYGQNVSVYYKGYYPNGKVFYSNLKSDFPDDFKVGVEGQTIEGMKVALLHMNYDQKARIIVPSYMGFSDEAVKSGQVPPCTPLIFELSVEGE</sequence>
<evidence type="ECO:0000259" key="7">
    <source>
        <dbReference type="PROSITE" id="PS50059"/>
    </source>
</evidence>
<keyword evidence="3 5" id="KW-0697">Rotamase</keyword>
<comment type="similarity">
    <text evidence="2 6">Belongs to the FKBP-type PPIase family.</text>
</comment>
<protein>
    <recommendedName>
        <fullName evidence="6">Peptidyl-prolyl cis-trans isomerase</fullName>
        <ecNumber evidence="6">5.2.1.8</ecNumber>
    </recommendedName>
</protein>
<dbReference type="EC" id="5.2.1.8" evidence="6"/>
<dbReference type="SUPFAM" id="SSF54534">
    <property type="entry name" value="FKBP-like"/>
    <property type="match status" value="2"/>
</dbReference>